<dbReference type="Proteomes" id="UP000003532">
    <property type="component" value="Unassembled WGS sequence"/>
</dbReference>
<protein>
    <recommendedName>
        <fullName evidence="1">RHS protein conserved region domain-containing protein</fullName>
    </recommendedName>
</protein>
<name>G5N899_SALET</name>
<dbReference type="InterPro" id="IPR001826">
    <property type="entry name" value="RHS"/>
</dbReference>
<dbReference type="Pfam" id="PF03527">
    <property type="entry name" value="RHS"/>
    <property type="match status" value="1"/>
</dbReference>
<dbReference type="AlphaFoldDB" id="G5N899"/>
<comment type="caution">
    <text evidence="2">The sequence shown here is derived from an EMBL/GenBank/DDBJ whole genome shotgun (WGS) entry which is preliminary data.</text>
</comment>
<proteinExistence type="predicted"/>
<organism evidence="2 3">
    <name type="scientific">Salmonella enterica subsp. enterica serovar Inverness str. R8-3668</name>
    <dbReference type="NCBI Taxonomy" id="913075"/>
    <lineage>
        <taxon>Bacteria</taxon>
        <taxon>Pseudomonadati</taxon>
        <taxon>Pseudomonadota</taxon>
        <taxon>Gammaproteobacteria</taxon>
        <taxon>Enterobacterales</taxon>
        <taxon>Enterobacteriaceae</taxon>
        <taxon>Salmonella</taxon>
    </lineage>
</organism>
<evidence type="ECO:0000313" key="3">
    <source>
        <dbReference type="Proteomes" id="UP000003532"/>
    </source>
</evidence>
<dbReference type="EMBL" id="AFCO01000196">
    <property type="protein sequence ID" value="EHC62461.1"/>
    <property type="molecule type" value="Genomic_DNA"/>
</dbReference>
<gene>
    <name evidence="2" type="ORF">LTSEINV_0543</name>
</gene>
<accession>G5N899</accession>
<feature type="domain" description="RHS protein conserved region" evidence="1">
    <location>
        <begin position="13"/>
        <end position="34"/>
    </location>
</feature>
<evidence type="ECO:0000313" key="2">
    <source>
        <dbReference type="EMBL" id="EHC62461.1"/>
    </source>
</evidence>
<dbReference type="BioCyc" id="SENT913075:G120P-2278-MONOMER"/>
<reference evidence="2 3" key="1">
    <citation type="journal article" date="2011" name="BMC Genomics">
        <title>Genome sequencing reveals diversification of virulence factor content and possible host adaptation in distinct subpopulations of Salmonella enterica.</title>
        <authorList>
            <person name="den Bakker H.C."/>
            <person name="Moreno Switt A.I."/>
            <person name="Govoni G."/>
            <person name="Cummings C.A."/>
            <person name="Ranieri M.L."/>
            <person name="Degoricija L."/>
            <person name="Hoelzer K."/>
            <person name="Rodriguez-Rivera L.D."/>
            <person name="Brown S."/>
            <person name="Bolchacova E."/>
            <person name="Furtado M.R."/>
            <person name="Wiedmann M."/>
        </authorList>
    </citation>
    <scope>NUCLEOTIDE SEQUENCE [LARGE SCALE GENOMIC DNA]</scope>
    <source>
        <strain evidence="2 3">R8-3668</strain>
    </source>
</reference>
<evidence type="ECO:0000259" key="1">
    <source>
        <dbReference type="Pfam" id="PF03527"/>
    </source>
</evidence>
<sequence>MVCVTELGESGRIWYYHTDLTGTAQEVTKADGTLQTLVRLYTLIR</sequence>